<dbReference type="Proteomes" id="UP000280819">
    <property type="component" value="Unassembled WGS sequence"/>
</dbReference>
<protein>
    <submittedName>
        <fullName evidence="2">Uncharacterized protein</fullName>
    </submittedName>
</protein>
<sequence>MQKKVVAATMIVLFGLLGFMAAMVADFHDRSWPQSLGVGAQITVDFSQTGIAADAGRELLRSTGEEYDLGLYKVAPDLEDTGREVFVAVNGQPLRSVEWFGDQRGSEVVALERLANSKPDGAYLVVDPTRLGEAAAALRAEGIGVTVTEASVLETVRSLVSVSQNGFMAPVAAAALLVAALTVFWLATKARSRALRVLAGGSPWRIQAQDIGGYLLFLVGSAVLVGLLCCGFVGLTRGWVHVPLFAQALVSFEIIAFVLCGVVILLLSVVAWPSAALFATRKPAVRMLQGPARIVQALTLFALVASAGPAWMAAQEAEQSARQLSTWYEFSDQVMLGFEMTSEQLDVVANRVQQAVSSAESEGQAVMSYTIKETDWSADFGPYSAISIVNSGWINLVSTSVGDDVLVPVSREQEMPMLQQELGDSWVIWNRNANSEGEVLADLKFHVPASGVAYPVADGGRPGQLSFFNDVLVIEAPSVDVVFDPPNLVSLASTGNVMLTGVAETNGLLKEAGLDEAGLAELGVEGAILPLYAAEQGILRAQFAAHLARILTVAVVAMTAAFIVAAGVNAVIAALLNTRRDFPMRLSGATWEQTTRPRARRELILGGVVVAVALLLQLGTPAALLATAVAGIAGLAVLNLAHAAAAATIFTRITHRKL</sequence>
<evidence type="ECO:0000256" key="1">
    <source>
        <dbReference type="SAM" id="Phobius"/>
    </source>
</evidence>
<feature type="transmembrane region" description="Helical" evidence="1">
    <location>
        <begin position="292"/>
        <end position="314"/>
    </location>
</feature>
<keyword evidence="1" id="KW-0812">Transmembrane</keyword>
<reference evidence="2 3" key="1">
    <citation type="submission" date="2018-11" db="EMBL/GenBank/DDBJ databases">
        <title>Genomes From Bacteria Associated with the Canine Oral Cavity: a Test Case for Automated Genome-Based Taxonomic Assignment.</title>
        <authorList>
            <person name="Coil D.A."/>
            <person name="Jospin G."/>
            <person name="Darling A.E."/>
            <person name="Wallis C."/>
            <person name="Davis I.J."/>
            <person name="Harris S."/>
            <person name="Eisen J.A."/>
            <person name="Holcombe L.J."/>
            <person name="O'Flynn C."/>
        </authorList>
    </citation>
    <scope>NUCLEOTIDE SEQUENCE [LARGE SCALE GENOMIC DNA]</scope>
    <source>
        <strain evidence="2 3">OH887_COT-365</strain>
    </source>
</reference>
<feature type="transmembrane region" description="Helical" evidence="1">
    <location>
        <begin position="167"/>
        <end position="187"/>
    </location>
</feature>
<keyword evidence="1" id="KW-1133">Transmembrane helix</keyword>
<dbReference type="EMBL" id="RQZG01000006">
    <property type="protein sequence ID" value="RRD05445.1"/>
    <property type="molecule type" value="Genomic_DNA"/>
</dbReference>
<feature type="transmembrane region" description="Helical" evidence="1">
    <location>
        <begin position="254"/>
        <end position="280"/>
    </location>
</feature>
<organism evidence="2 3">
    <name type="scientific">Arachnia propionica</name>
    <dbReference type="NCBI Taxonomy" id="1750"/>
    <lineage>
        <taxon>Bacteria</taxon>
        <taxon>Bacillati</taxon>
        <taxon>Actinomycetota</taxon>
        <taxon>Actinomycetes</taxon>
        <taxon>Propionibacteriales</taxon>
        <taxon>Propionibacteriaceae</taxon>
        <taxon>Arachnia</taxon>
    </lineage>
</organism>
<feature type="transmembrane region" description="Helical" evidence="1">
    <location>
        <begin position="603"/>
        <end position="619"/>
    </location>
</feature>
<gene>
    <name evidence="2" type="ORF">EII34_06870</name>
</gene>
<accession>A0A3P1T8D5</accession>
<comment type="caution">
    <text evidence="2">The sequence shown here is derived from an EMBL/GenBank/DDBJ whole genome shotgun (WGS) entry which is preliminary data.</text>
</comment>
<feature type="transmembrane region" description="Helical" evidence="1">
    <location>
        <begin position="214"/>
        <end position="234"/>
    </location>
</feature>
<dbReference type="AlphaFoldDB" id="A0A3P1T8D5"/>
<proteinExistence type="predicted"/>
<name>A0A3P1T8D5_9ACTN</name>
<keyword evidence="1" id="KW-0472">Membrane</keyword>
<dbReference type="RefSeq" id="WP_124844262.1">
    <property type="nucleotide sequence ID" value="NZ_RQZG01000006.1"/>
</dbReference>
<feature type="transmembrane region" description="Helical" evidence="1">
    <location>
        <begin position="625"/>
        <end position="650"/>
    </location>
</feature>
<evidence type="ECO:0000313" key="2">
    <source>
        <dbReference type="EMBL" id="RRD05445.1"/>
    </source>
</evidence>
<evidence type="ECO:0000313" key="3">
    <source>
        <dbReference type="Proteomes" id="UP000280819"/>
    </source>
</evidence>
<feature type="transmembrane region" description="Helical" evidence="1">
    <location>
        <begin position="550"/>
        <end position="576"/>
    </location>
</feature>
<dbReference type="OrthoDB" id="2936424at2"/>